<gene>
    <name evidence="2" type="ORF">CUU66_18705</name>
</gene>
<dbReference type="RefSeq" id="WP_101644920.1">
    <property type="nucleotide sequence ID" value="NZ_PGUY01000062.1"/>
</dbReference>
<accession>A0A2N5M1I9</accession>
<feature type="domain" description="Core" evidence="1">
    <location>
        <begin position="1"/>
        <end position="102"/>
    </location>
</feature>
<evidence type="ECO:0000313" key="3">
    <source>
        <dbReference type="Proteomes" id="UP000234748"/>
    </source>
</evidence>
<sequence>MQIEWTTEAQNKLAEKMRGRSGFLKLKYDTEGCGCVVSGVTALWLESDLTTGEEVVITNAGPLYIEKSKTIFLDDRMKISYIEDSNCFRLASPSQIINPRLNFFDYTS</sequence>
<dbReference type="InterPro" id="IPR000361">
    <property type="entry name" value="ATAP_core_dom"/>
</dbReference>
<dbReference type="OrthoDB" id="2361087at2"/>
<dbReference type="Proteomes" id="UP000234748">
    <property type="component" value="Unassembled WGS sequence"/>
</dbReference>
<dbReference type="AlphaFoldDB" id="A0A2N5M1I9"/>
<dbReference type="EMBL" id="PGUY01000062">
    <property type="protein sequence ID" value="PLT28254.1"/>
    <property type="molecule type" value="Genomic_DNA"/>
</dbReference>
<proteinExistence type="predicted"/>
<protein>
    <submittedName>
        <fullName evidence="2">Heme biosynthesis protein HemY</fullName>
    </submittedName>
</protein>
<keyword evidence="3" id="KW-1185">Reference proteome</keyword>
<reference evidence="2 3" key="1">
    <citation type="submission" date="2017-11" db="EMBL/GenBank/DDBJ databases">
        <title>Comparitive Functional Genomics of Dry Heat Resistant strains isolated from the Viking Spacecraft.</title>
        <authorList>
            <person name="Seuylemezian A."/>
            <person name="Cooper K."/>
            <person name="Vaishampayan P."/>
        </authorList>
    </citation>
    <scope>NUCLEOTIDE SEQUENCE [LARGE SCALE GENOMIC DNA]</scope>
    <source>
        <strain evidence="2 3">V1-29</strain>
    </source>
</reference>
<dbReference type="SUPFAM" id="SSF89360">
    <property type="entry name" value="HesB-like domain"/>
    <property type="match status" value="1"/>
</dbReference>
<evidence type="ECO:0000313" key="2">
    <source>
        <dbReference type="EMBL" id="PLT28254.1"/>
    </source>
</evidence>
<dbReference type="InterPro" id="IPR035903">
    <property type="entry name" value="HesB-like_dom_sf"/>
</dbReference>
<name>A0A2N5M1I9_9BACI</name>
<dbReference type="Pfam" id="PF01521">
    <property type="entry name" value="Fe-S_biosyn"/>
    <property type="match status" value="1"/>
</dbReference>
<evidence type="ECO:0000259" key="1">
    <source>
        <dbReference type="Pfam" id="PF01521"/>
    </source>
</evidence>
<organism evidence="2 3">
    <name type="scientific">Peribacillus deserti</name>
    <dbReference type="NCBI Taxonomy" id="673318"/>
    <lineage>
        <taxon>Bacteria</taxon>
        <taxon>Bacillati</taxon>
        <taxon>Bacillota</taxon>
        <taxon>Bacilli</taxon>
        <taxon>Bacillales</taxon>
        <taxon>Bacillaceae</taxon>
        <taxon>Peribacillus</taxon>
    </lineage>
</organism>
<dbReference type="Gene3D" id="2.60.300.12">
    <property type="entry name" value="HesB-like domain"/>
    <property type="match status" value="1"/>
</dbReference>
<comment type="caution">
    <text evidence="2">The sequence shown here is derived from an EMBL/GenBank/DDBJ whole genome shotgun (WGS) entry which is preliminary data.</text>
</comment>